<organism evidence="3 4">
    <name type="scientific">Sulfuriferula multivorans</name>
    <dbReference type="NCBI Taxonomy" id="1559896"/>
    <lineage>
        <taxon>Bacteria</taxon>
        <taxon>Pseudomonadati</taxon>
        <taxon>Pseudomonadota</taxon>
        <taxon>Betaproteobacteria</taxon>
        <taxon>Nitrosomonadales</taxon>
        <taxon>Sulfuricellaceae</taxon>
        <taxon>Sulfuriferula</taxon>
    </lineage>
</organism>
<dbReference type="AlphaFoldDB" id="A0A401JC31"/>
<dbReference type="EMBL" id="BGOW01000005">
    <property type="protein sequence ID" value="GBL45124.1"/>
    <property type="molecule type" value="Genomic_DNA"/>
</dbReference>
<reference evidence="3 4" key="1">
    <citation type="journal article" date="2019" name="Front. Microbiol.">
        <title>Genomes of Neutrophilic Sulfur-Oxidizing Chemolithoautotrophs Representing 9 Proteobacterial Species From 8 Genera.</title>
        <authorList>
            <person name="Watanabe T."/>
            <person name="Kojima H."/>
            <person name="Umezawa K."/>
            <person name="Hori C."/>
            <person name="Takasuka T.E."/>
            <person name="Kato Y."/>
            <person name="Fukui M."/>
        </authorList>
    </citation>
    <scope>NUCLEOTIDE SEQUENCE [LARGE SCALE GENOMIC DNA]</scope>
    <source>
        <strain evidence="3 4">TTN</strain>
    </source>
</reference>
<keyword evidence="4" id="KW-1185">Reference proteome</keyword>
<dbReference type="Pfam" id="PF07589">
    <property type="entry name" value="PEP-CTERM"/>
    <property type="match status" value="1"/>
</dbReference>
<protein>
    <recommendedName>
        <fullName evidence="2">Ice-binding protein C-terminal domain-containing protein</fullName>
    </recommendedName>
</protein>
<name>A0A401JC31_9PROT</name>
<dbReference type="InterPro" id="IPR013424">
    <property type="entry name" value="Ice-binding_C"/>
</dbReference>
<feature type="chain" id="PRO_5019259440" description="Ice-binding protein C-terminal domain-containing protein" evidence="1">
    <location>
        <begin position="25"/>
        <end position="309"/>
    </location>
</feature>
<sequence>MNMKFAFTVIAASLALASAGQANATIAGQDTAGNIGGPEMFLAVWDSVAQKSYIRDLGVHFNDFLPAASLGITSGLASKQDKTSLGTSISSTAAPVAGTVAFGATPSIVAGSVLTSGYSLSFAADPLLASFLGTAGSLSTSLQWMVGAYDNTGTGLVNGQRALTTSNGAVAISNSVLSNFSSGSAPYITANNGLMPSGDAANGSATAVKADGDTYFDAAGSPMSSWGGNSTFPVTAAVGTSQKFWYLGVSSTNGPDAAGVTPFTNASWKLDTAGNLAYTVAAVPEADTWAMLLAGLGMMGFIARRRLQG</sequence>
<evidence type="ECO:0000256" key="1">
    <source>
        <dbReference type="SAM" id="SignalP"/>
    </source>
</evidence>
<feature type="domain" description="Ice-binding protein C-terminal" evidence="2">
    <location>
        <begin position="282"/>
        <end position="306"/>
    </location>
</feature>
<accession>A0A401JC31</accession>
<feature type="signal peptide" evidence="1">
    <location>
        <begin position="1"/>
        <end position="24"/>
    </location>
</feature>
<keyword evidence="1" id="KW-0732">Signal</keyword>
<proteinExistence type="predicted"/>
<evidence type="ECO:0000313" key="4">
    <source>
        <dbReference type="Proteomes" id="UP000286806"/>
    </source>
</evidence>
<dbReference type="Proteomes" id="UP000286806">
    <property type="component" value="Unassembled WGS sequence"/>
</dbReference>
<evidence type="ECO:0000259" key="2">
    <source>
        <dbReference type="Pfam" id="PF07589"/>
    </source>
</evidence>
<comment type="caution">
    <text evidence="3">The sequence shown here is derived from an EMBL/GenBank/DDBJ whole genome shotgun (WGS) entry which is preliminary data.</text>
</comment>
<gene>
    <name evidence="3" type="ORF">SFMTTN_0928</name>
</gene>
<evidence type="ECO:0000313" key="3">
    <source>
        <dbReference type="EMBL" id="GBL45124.1"/>
    </source>
</evidence>